<dbReference type="SUPFAM" id="SSF55282">
    <property type="entry name" value="RL5-like"/>
    <property type="match status" value="1"/>
</dbReference>
<dbReference type="GO" id="GO:0005840">
    <property type="term" value="C:ribosome"/>
    <property type="evidence" value="ECO:0007669"/>
    <property type="project" value="UniProtKB-KW"/>
</dbReference>
<sequence>MIKSVKYYKENVLNRDLVLKHRFVNVMQTPRVEKVSLSLNKKEALLNSNKLFVPLLLLKIISGQKPCVVKSKKSVAQFKLREGKALGGRITLRKTNLYTFIDKFIYTILPQLVEDKNKRFKVNHNVITFGIEDISIFPELDSQYELLKVTQGINIAISLTNSQKILSYSFFKGIKFPVQEKKIPKYLSKGE</sequence>
<proteinExistence type="inferred from homology"/>
<comment type="similarity">
    <text evidence="1 4">Belongs to the universal ribosomal protein uL5 family.</text>
</comment>
<evidence type="ECO:0000256" key="1">
    <source>
        <dbReference type="ARBA" id="ARBA00008553"/>
    </source>
</evidence>
<dbReference type="PIRSF" id="PIRSF002161">
    <property type="entry name" value="Ribosomal_L5"/>
    <property type="match status" value="1"/>
</dbReference>
<dbReference type="InterPro" id="IPR031309">
    <property type="entry name" value="Ribosomal_uL5_C"/>
</dbReference>
<keyword evidence="3 4" id="KW-0687">Ribonucleoprotein</keyword>
<geneLocation type="mitochondrion" evidence="7"/>
<dbReference type="InterPro" id="IPR031310">
    <property type="entry name" value="Ribosomal_uL5_N"/>
</dbReference>
<evidence type="ECO:0000259" key="6">
    <source>
        <dbReference type="Pfam" id="PF00673"/>
    </source>
</evidence>
<dbReference type="InterPro" id="IPR022803">
    <property type="entry name" value="Ribosomal_uL5_dom_sf"/>
</dbReference>
<dbReference type="GO" id="GO:0006412">
    <property type="term" value="P:translation"/>
    <property type="evidence" value="ECO:0007669"/>
    <property type="project" value="InterPro"/>
</dbReference>
<dbReference type="GO" id="GO:0003735">
    <property type="term" value="F:structural constituent of ribosome"/>
    <property type="evidence" value="ECO:0007669"/>
    <property type="project" value="InterPro"/>
</dbReference>
<dbReference type="AlphaFoldDB" id="A0A5P8DJZ6"/>
<evidence type="ECO:0000256" key="3">
    <source>
        <dbReference type="ARBA" id="ARBA00023274"/>
    </source>
</evidence>
<reference evidence="7" key="1">
    <citation type="submission" date="2019-06" db="EMBL/GenBank/DDBJ databases">
        <authorList>
            <person name="Wideman J.G."/>
            <person name="Richards T.A."/>
        </authorList>
    </citation>
    <scope>NUCLEOTIDE SEQUENCE</scope>
</reference>
<dbReference type="EMBL" id="MN082145">
    <property type="protein sequence ID" value="QFP99091.1"/>
    <property type="molecule type" value="Genomic_DNA"/>
</dbReference>
<name>A0A5P8DJZ6_9EUKA</name>
<gene>
    <name evidence="7" type="primary">rpl5</name>
</gene>
<organism evidence="7">
    <name type="scientific">Telonemida sp</name>
    <dbReference type="NCBI Taxonomy" id="2652706"/>
    <lineage>
        <taxon>Eukaryota</taxon>
        <taxon>Eukaryota incertae sedis</taxon>
        <taxon>Telonemia</taxon>
        <taxon>Telonemida</taxon>
    </lineage>
</organism>
<dbReference type="Gene3D" id="3.30.1440.10">
    <property type="match status" value="1"/>
</dbReference>
<dbReference type="PANTHER" id="PTHR11994">
    <property type="entry name" value="60S RIBOSOMAL PROTEIN L11-RELATED"/>
    <property type="match status" value="1"/>
</dbReference>
<feature type="domain" description="Large ribosomal subunit protein uL5 N-terminal" evidence="5">
    <location>
        <begin position="25"/>
        <end position="81"/>
    </location>
</feature>
<dbReference type="Pfam" id="PF00673">
    <property type="entry name" value="Ribosomal_L5_C"/>
    <property type="match status" value="1"/>
</dbReference>
<protein>
    <submittedName>
        <fullName evidence="7">Ribosomal protein L5</fullName>
    </submittedName>
</protein>
<accession>A0A5P8DJZ6</accession>
<dbReference type="Pfam" id="PF00281">
    <property type="entry name" value="Ribosomal_L5"/>
    <property type="match status" value="1"/>
</dbReference>
<evidence type="ECO:0000313" key="7">
    <source>
        <dbReference type="EMBL" id="QFP99091.1"/>
    </source>
</evidence>
<feature type="domain" description="Large ribosomal subunit protein uL5 C-terminal" evidence="6">
    <location>
        <begin position="86"/>
        <end position="176"/>
    </location>
</feature>
<evidence type="ECO:0000256" key="4">
    <source>
        <dbReference type="RuleBase" id="RU003930"/>
    </source>
</evidence>
<dbReference type="GO" id="GO:1990904">
    <property type="term" value="C:ribonucleoprotein complex"/>
    <property type="evidence" value="ECO:0007669"/>
    <property type="project" value="UniProtKB-KW"/>
</dbReference>
<keyword evidence="7" id="KW-0496">Mitochondrion</keyword>
<evidence type="ECO:0000256" key="2">
    <source>
        <dbReference type="ARBA" id="ARBA00022980"/>
    </source>
</evidence>
<evidence type="ECO:0000259" key="5">
    <source>
        <dbReference type="Pfam" id="PF00281"/>
    </source>
</evidence>
<dbReference type="InterPro" id="IPR002132">
    <property type="entry name" value="Ribosomal_uL5"/>
</dbReference>
<keyword evidence="2 4" id="KW-0689">Ribosomal protein</keyword>